<dbReference type="EnsemblMetazoa" id="AFUN002885-RA">
    <property type="protein sequence ID" value="AFUN002885-PA"/>
    <property type="gene ID" value="AFUN002885"/>
</dbReference>
<dbReference type="PANTHER" id="PTHR24388:SF104">
    <property type="entry name" value="AT-RICH BINDING PROTEIN-RELATED"/>
    <property type="match status" value="1"/>
</dbReference>
<dbReference type="InterPro" id="IPR012934">
    <property type="entry name" value="Znf_AD"/>
</dbReference>
<sequence length="611" mass="70057">MQKEDFSFDVQKICRLCLQELQDGSFLDLFTINLPVSPLVMINRCATIEIYEKDGLPSAMCNNCYYQLETAFEFRNRSESSDRKLREYHNIPTGDGKSELLLSMNERTEDASKEDDIYAAMSEIFGPEDTAEASIITPQTLGNLLDETTKEQSKVCSPSTKPLKVKVKRQIKRKAQLDELLEKHKEKLWLTSKGKIIHQRRTQWKRLLGGKKHDTIRKPSEPGKRLKNDGEHSFECTICQQRFSRSSYLRLHQRIHSNERNFQCEICSKLFRTSSNLHAHLKTHTEERNYVCGVCKRAFRTSRDLTSHSETHSAEKGYVCHICNKAFVKQSYLNTHKNTVHVGLKRYRCQECGKQFSNSSNLIAHRRIHTGEKPYECGECDSKFNQSSALTRHMRQQHRPKAPSPEPAPPTIVRESEPEELSIEVDENRSLESAASSELSVATSLMDSQSYSYGGMPYAQTFVPQPTSSPPPPPPPPSAAQSTQHFSHVTPHQHHPLHHTHLAASQQLHPYHHRHHQQQHHPHHHPHHHHHHHHPHQHSQPIMHQSMGVNQPGPNLYSAEYLPPYHSTALPSTQQTHYELGGGYDMCYSMSASTVLNPSLMNPQPTYIFDQ</sequence>
<dbReference type="FunFam" id="3.30.160.60:FF:000176">
    <property type="entry name" value="zinc finger protein 70"/>
    <property type="match status" value="1"/>
</dbReference>
<dbReference type="InterPro" id="IPR036236">
    <property type="entry name" value="Znf_C2H2_sf"/>
</dbReference>
<evidence type="ECO:0000256" key="7">
    <source>
        <dbReference type="ARBA" id="ARBA00037948"/>
    </source>
</evidence>
<feature type="compositionally biased region" description="Basic residues" evidence="11">
    <location>
        <begin position="510"/>
        <end position="537"/>
    </location>
</feature>
<feature type="domain" description="C2H2-type" evidence="12">
    <location>
        <begin position="290"/>
        <end position="317"/>
    </location>
</feature>
<name>A0A182R9M6_ANOFN</name>
<dbReference type="PROSITE" id="PS51915">
    <property type="entry name" value="ZAD"/>
    <property type="match status" value="1"/>
</dbReference>
<feature type="compositionally biased region" description="Basic residues" evidence="11">
    <location>
        <begin position="392"/>
        <end position="401"/>
    </location>
</feature>
<dbReference type="FunFam" id="3.30.160.60:FF:000446">
    <property type="entry name" value="Zinc finger protein"/>
    <property type="match status" value="1"/>
</dbReference>
<feature type="binding site" evidence="10">
    <location>
        <position position="14"/>
    </location>
    <ligand>
        <name>Zn(2+)</name>
        <dbReference type="ChEBI" id="CHEBI:29105"/>
    </ligand>
</feature>
<keyword evidence="2 10" id="KW-0479">Metal-binding</keyword>
<feature type="region of interest" description="Disordered" evidence="11">
    <location>
        <begin position="457"/>
        <end position="554"/>
    </location>
</feature>
<dbReference type="GO" id="GO:0000981">
    <property type="term" value="F:DNA-binding transcription factor activity, RNA polymerase II-specific"/>
    <property type="evidence" value="ECO:0007669"/>
    <property type="project" value="TreeGrafter"/>
</dbReference>
<feature type="domain" description="C2H2-type" evidence="12">
    <location>
        <begin position="375"/>
        <end position="403"/>
    </location>
</feature>
<evidence type="ECO:0000256" key="11">
    <source>
        <dbReference type="SAM" id="MobiDB-lite"/>
    </source>
</evidence>
<evidence type="ECO:0000313" key="14">
    <source>
        <dbReference type="EnsemblMetazoa" id="AFUN002885-PA"/>
    </source>
</evidence>
<reference evidence="14" key="1">
    <citation type="submission" date="2020-05" db="UniProtKB">
        <authorList>
            <consortium name="EnsemblMetazoa"/>
        </authorList>
    </citation>
    <scope>IDENTIFICATION</scope>
    <source>
        <strain evidence="14">FUMOZ</strain>
    </source>
</reference>
<accession>A0A182R9M6</accession>
<feature type="domain" description="C2H2-type" evidence="12">
    <location>
        <begin position="234"/>
        <end position="261"/>
    </location>
</feature>
<evidence type="ECO:0000256" key="6">
    <source>
        <dbReference type="ARBA" id="ARBA00023242"/>
    </source>
</evidence>
<protein>
    <recommendedName>
        <fullName evidence="8">Zinc finger protein 865</fullName>
    </recommendedName>
</protein>
<dbReference type="VEuPathDB" id="VectorBase:AFUN002885"/>
<dbReference type="FunFam" id="3.30.160.60:FF:000912">
    <property type="entry name" value="Zinc finger protein 660"/>
    <property type="match status" value="1"/>
</dbReference>
<evidence type="ECO:0000256" key="8">
    <source>
        <dbReference type="ARBA" id="ARBA00068876"/>
    </source>
</evidence>
<dbReference type="PROSITE" id="PS50157">
    <property type="entry name" value="ZINC_FINGER_C2H2_2"/>
    <property type="match status" value="6"/>
</dbReference>
<evidence type="ECO:0000256" key="1">
    <source>
        <dbReference type="ARBA" id="ARBA00004123"/>
    </source>
</evidence>
<feature type="binding site" evidence="10">
    <location>
        <position position="17"/>
    </location>
    <ligand>
        <name>Zn(2+)</name>
        <dbReference type="ChEBI" id="CHEBI:29105"/>
    </ligand>
</feature>
<dbReference type="PANTHER" id="PTHR24388">
    <property type="entry name" value="ZINC FINGER PROTEIN"/>
    <property type="match status" value="1"/>
</dbReference>
<evidence type="ECO:0000256" key="5">
    <source>
        <dbReference type="ARBA" id="ARBA00022833"/>
    </source>
</evidence>
<keyword evidence="5 10" id="KW-0862">Zinc</keyword>
<evidence type="ECO:0000259" key="12">
    <source>
        <dbReference type="PROSITE" id="PS50157"/>
    </source>
</evidence>
<dbReference type="PROSITE" id="PS00028">
    <property type="entry name" value="ZINC_FINGER_C2H2_1"/>
    <property type="match status" value="6"/>
</dbReference>
<comment type="similarity">
    <text evidence="7">Belongs to the snail C2H2-type zinc-finger protein family.</text>
</comment>
<evidence type="ECO:0000256" key="9">
    <source>
        <dbReference type="PROSITE-ProRule" id="PRU00042"/>
    </source>
</evidence>
<proteinExistence type="inferred from homology"/>
<dbReference type="Gene3D" id="3.40.1800.20">
    <property type="match status" value="1"/>
</dbReference>
<feature type="domain" description="C2H2-type" evidence="12">
    <location>
        <begin position="262"/>
        <end position="289"/>
    </location>
</feature>
<dbReference type="STRING" id="62324.A0A182R9M6"/>
<keyword evidence="3" id="KW-0677">Repeat</keyword>
<dbReference type="AlphaFoldDB" id="A0A182R9M6"/>
<feature type="compositionally biased region" description="Pro residues" evidence="11">
    <location>
        <begin position="467"/>
        <end position="478"/>
    </location>
</feature>
<comment type="subcellular location">
    <subcellularLocation>
        <location evidence="1">Nucleus</location>
    </subcellularLocation>
</comment>
<dbReference type="FunFam" id="3.30.160.60:FF:000100">
    <property type="entry name" value="Zinc finger 45-like"/>
    <property type="match status" value="1"/>
</dbReference>
<dbReference type="FunFam" id="3.30.160.60:FF:000145">
    <property type="entry name" value="Zinc finger protein 574"/>
    <property type="match status" value="1"/>
</dbReference>
<dbReference type="GO" id="GO:0005634">
    <property type="term" value="C:nucleus"/>
    <property type="evidence" value="ECO:0007669"/>
    <property type="project" value="UniProtKB-SubCell"/>
</dbReference>
<dbReference type="InterPro" id="IPR013087">
    <property type="entry name" value="Znf_C2H2_type"/>
</dbReference>
<feature type="region of interest" description="Disordered" evidence="11">
    <location>
        <begin position="389"/>
        <end position="435"/>
    </location>
</feature>
<feature type="domain" description="C2H2-type" evidence="12">
    <location>
        <begin position="347"/>
        <end position="374"/>
    </location>
</feature>
<dbReference type="Pfam" id="PF00096">
    <property type="entry name" value="zf-C2H2"/>
    <property type="match status" value="6"/>
</dbReference>
<feature type="binding site" evidence="10">
    <location>
        <position position="61"/>
    </location>
    <ligand>
        <name>Zn(2+)</name>
        <dbReference type="ChEBI" id="CHEBI:29105"/>
    </ligand>
</feature>
<dbReference type="InterPro" id="IPR050527">
    <property type="entry name" value="Snail/Krueppel_Znf"/>
</dbReference>
<evidence type="ECO:0000256" key="2">
    <source>
        <dbReference type="ARBA" id="ARBA00022723"/>
    </source>
</evidence>
<dbReference type="SUPFAM" id="SSF57716">
    <property type="entry name" value="Glucocorticoid receptor-like (DNA-binding domain)"/>
    <property type="match status" value="1"/>
</dbReference>
<evidence type="ECO:0000259" key="13">
    <source>
        <dbReference type="PROSITE" id="PS51915"/>
    </source>
</evidence>
<dbReference type="SMART" id="SM00355">
    <property type="entry name" value="ZnF_C2H2"/>
    <property type="match status" value="6"/>
</dbReference>
<keyword evidence="6" id="KW-0539">Nucleus</keyword>
<dbReference type="Pfam" id="PF07776">
    <property type="entry name" value="zf-AD"/>
    <property type="match status" value="1"/>
</dbReference>
<dbReference type="GO" id="GO:0008270">
    <property type="term" value="F:zinc ion binding"/>
    <property type="evidence" value="ECO:0007669"/>
    <property type="project" value="UniProtKB-UniRule"/>
</dbReference>
<dbReference type="GO" id="GO:0000978">
    <property type="term" value="F:RNA polymerase II cis-regulatory region sequence-specific DNA binding"/>
    <property type="evidence" value="ECO:0007669"/>
    <property type="project" value="TreeGrafter"/>
</dbReference>
<dbReference type="SMART" id="SM00868">
    <property type="entry name" value="zf-AD"/>
    <property type="match status" value="1"/>
</dbReference>
<keyword evidence="4 9" id="KW-0863">Zinc-finger</keyword>
<feature type="compositionally biased region" description="Basic residues" evidence="11">
    <location>
        <begin position="491"/>
        <end position="501"/>
    </location>
</feature>
<feature type="binding site" evidence="10">
    <location>
        <position position="64"/>
    </location>
    <ligand>
        <name>Zn(2+)</name>
        <dbReference type="ChEBI" id="CHEBI:29105"/>
    </ligand>
</feature>
<organism evidence="14">
    <name type="scientific">Anopheles funestus</name>
    <name type="common">African malaria mosquito</name>
    <dbReference type="NCBI Taxonomy" id="62324"/>
    <lineage>
        <taxon>Eukaryota</taxon>
        <taxon>Metazoa</taxon>
        <taxon>Ecdysozoa</taxon>
        <taxon>Arthropoda</taxon>
        <taxon>Hexapoda</taxon>
        <taxon>Insecta</taxon>
        <taxon>Pterygota</taxon>
        <taxon>Neoptera</taxon>
        <taxon>Endopterygota</taxon>
        <taxon>Diptera</taxon>
        <taxon>Nematocera</taxon>
        <taxon>Culicoidea</taxon>
        <taxon>Culicidae</taxon>
        <taxon>Anophelinae</taxon>
        <taxon>Anopheles</taxon>
    </lineage>
</organism>
<dbReference type="VEuPathDB" id="VectorBase:AFUN2_011766"/>
<evidence type="ECO:0000256" key="4">
    <source>
        <dbReference type="ARBA" id="ARBA00022771"/>
    </source>
</evidence>
<feature type="domain" description="C2H2-type" evidence="12">
    <location>
        <begin position="318"/>
        <end position="346"/>
    </location>
</feature>
<evidence type="ECO:0000256" key="3">
    <source>
        <dbReference type="ARBA" id="ARBA00022737"/>
    </source>
</evidence>
<feature type="domain" description="ZAD" evidence="13">
    <location>
        <begin position="12"/>
        <end position="88"/>
    </location>
</feature>
<dbReference type="Gene3D" id="3.30.160.60">
    <property type="entry name" value="Classic Zinc Finger"/>
    <property type="match status" value="6"/>
</dbReference>
<evidence type="ECO:0000256" key="10">
    <source>
        <dbReference type="PROSITE-ProRule" id="PRU01263"/>
    </source>
</evidence>
<dbReference type="SUPFAM" id="SSF57667">
    <property type="entry name" value="beta-beta-alpha zinc fingers"/>
    <property type="match status" value="3"/>
</dbReference>